<name>A0ABS8PZK7_9BURK</name>
<feature type="region of interest" description="Disordered" evidence="1">
    <location>
        <begin position="405"/>
        <end position="429"/>
    </location>
</feature>
<evidence type="ECO:0000256" key="1">
    <source>
        <dbReference type="SAM" id="MobiDB-lite"/>
    </source>
</evidence>
<dbReference type="SUPFAM" id="SSF52540">
    <property type="entry name" value="P-loop containing nucleoside triphosphate hydrolases"/>
    <property type="match status" value="2"/>
</dbReference>
<dbReference type="InterPro" id="IPR045055">
    <property type="entry name" value="DNA2/NAM7-like"/>
</dbReference>
<reference evidence="3" key="1">
    <citation type="submission" date="2021-11" db="EMBL/GenBank/DDBJ databases">
        <title>The complete genome of Massilia sp sp. G4R7.</title>
        <authorList>
            <person name="Liu L."/>
            <person name="Yue J."/>
            <person name="Yuan J."/>
            <person name="Yang F."/>
            <person name="Li L."/>
        </authorList>
    </citation>
    <scope>NUCLEOTIDE SEQUENCE</scope>
    <source>
        <strain evidence="3">G4R7</strain>
    </source>
</reference>
<accession>A0ABS8PZK7</accession>
<dbReference type="InterPro" id="IPR047187">
    <property type="entry name" value="SF1_C_Upf1"/>
</dbReference>
<dbReference type="Pfam" id="PF13086">
    <property type="entry name" value="AAA_11"/>
    <property type="match status" value="1"/>
</dbReference>
<dbReference type="InterPro" id="IPR041679">
    <property type="entry name" value="DNA2/NAM7-like_C"/>
</dbReference>
<evidence type="ECO:0000313" key="4">
    <source>
        <dbReference type="Proteomes" id="UP001179361"/>
    </source>
</evidence>
<dbReference type="InterPro" id="IPR041677">
    <property type="entry name" value="DNA2/NAM7_AAA_11"/>
</dbReference>
<dbReference type="Gene3D" id="3.40.50.300">
    <property type="entry name" value="P-loop containing nucleotide triphosphate hydrolases"/>
    <property type="match status" value="3"/>
</dbReference>
<dbReference type="InterPro" id="IPR003593">
    <property type="entry name" value="AAA+_ATPase"/>
</dbReference>
<gene>
    <name evidence="3" type="ORF">LQ564_00115</name>
</gene>
<dbReference type="Proteomes" id="UP001179361">
    <property type="component" value="Unassembled WGS sequence"/>
</dbReference>
<dbReference type="PANTHER" id="PTHR10887:SF495">
    <property type="entry name" value="HELICASE SENATAXIN ISOFORM X1-RELATED"/>
    <property type="match status" value="1"/>
</dbReference>
<protein>
    <submittedName>
        <fullName evidence="3">AAA domain-containing protein</fullName>
    </submittedName>
</protein>
<sequence>MKFEEMLAQSKLQCWGDIGGRDAMPAPGPVELHIGERAGEIVLAQDGRLAYFVAQEPGMAGRLEQVLCSGAAVLARVVMVKERALQLALRIYHGGLHQFAEIDIAFDDAQVTACERYGIRGGQSDEILRKLESRMLYRANTDSDARFVIEALPVLPAGSDPDQLLERGFMMLGAGIQLEVALRERDDAEPMFVARRLTLVRNTRADSLRLAGARVRFVDHTRLGQLRPLARAAMAQLTQGPGSYFRAWDAYGSMEGDMLLQRARLVGSLRPTTIEAVPGGTRFFIDGGIAREVVDELDQVDVVTEPPSYLRDPTLDWDAYCEEQAERKPAEETRIHTAKVREITAHYVTLELAFHAGLADAYLVLSMTGDLEQIKSRRTARERILAGRSANPMLGLLIERDGKLPRATRPPRIEPLSPDPAQRAKVFRKPPTERQLAAIELALNTPDIMVIQGPPGTGKTTVITAIIERLNEVRDKRAPAKGQVLLTAHQHDAVDNVLSRLKIDGRPAIKFGTRRGADADAAPASVDGWSDAVMAALRAAHPALRQSELQLELARQASSYLAAPSLARAVALLRHIGGLPPQVLDAELAQQNRDLQATIGDELQGSALDDGGRARLLRTLHGLRTSAAGFADDGPAGVAALLHACGDELDEADAALLERALSWPVGATPSFLDALEALKTRLLARHCRPPPFRFDKPRDDVLTHLAAVSRALEQHERASGDPVAAVLADFVHELEGNPGAAPEALAEYSFVFAATCQGTDRNAIRRAKRSMASRFGADPEYDTVIIDEAARVSPRDLLIPMAQGLRRIILVGDHRQLPHIVEEGIIRQLETDAGDTTMLQQSAFQYLRERALELEKRDGITRTVTLDCQYRMHSLLGKFVSKQFYDDHGEGFGSPDDDAPYAHALDGAAGYPLAWLEVEHGAGPAKQRPPSSWYRKAEAERIAERLHAWIESDEGKARSFGIITFYRAQVDTLLEALGAYGYAQRTPSGEWAIVPDYRRKIGDAEHLRVGTVDAFQGMEFDVVFLSTVRSPGPPRRDRSVPTAAGLFGRLQTVSLQCVALSRQKRLLVVAGDSGLLEHPLAPQAVPALHALRALCRTEGVAL</sequence>
<evidence type="ECO:0000313" key="3">
    <source>
        <dbReference type="EMBL" id="MCD2514713.1"/>
    </source>
</evidence>
<evidence type="ECO:0000259" key="2">
    <source>
        <dbReference type="SMART" id="SM00382"/>
    </source>
</evidence>
<organism evidence="3 4">
    <name type="scientific">Massilia phyllostachyos</name>
    <dbReference type="NCBI Taxonomy" id="2898585"/>
    <lineage>
        <taxon>Bacteria</taxon>
        <taxon>Pseudomonadati</taxon>
        <taxon>Pseudomonadota</taxon>
        <taxon>Betaproteobacteria</taxon>
        <taxon>Burkholderiales</taxon>
        <taxon>Oxalobacteraceae</taxon>
        <taxon>Telluria group</taxon>
        <taxon>Massilia</taxon>
    </lineage>
</organism>
<dbReference type="Pfam" id="PF13087">
    <property type="entry name" value="AAA_12"/>
    <property type="match status" value="1"/>
</dbReference>
<dbReference type="RefSeq" id="WP_231056063.1">
    <property type="nucleotide sequence ID" value="NZ_JAJNOC010000001.1"/>
</dbReference>
<feature type="domain" description="AAA+ ATPase" evidence="2">
    <location>
        <begin position="445"/>
        <end position="835"/>
    </location>
</feature>
<proteinExistence type="predicted"/>
<dbReference type="CDD" id="cd17934">
    <property type="entry name" value="DEXXQc_Upf1-like"/>
    <property type="match status" value="1"/>
</dbReference>
<dbReference type="SMART" id="SM00382">
    <property type="entry name" value="AAA"/>
    <property type="match status" value="1"/>
</dbReference>
<dbReference type="CDD" id="cd18808">
    <property type="entry name" value="SF1_C_Upf1"/>
    <property type="match status" value="1"/>
</dbReference>
<dbReference type="EMBL" id="JAJNOC010000001">
    <property type="protein sequence ID" value="MCD2514713.1"/>
    <property type="molecule type" value="Genomic_DNA"/>
</dbReference>
<dbReference type="PANTHER" id="PTHR10887">
    <property type="entry name" value="DNA2/NAM7 HELICASE FAMILY"/>
    <property type="match status" value="1"/>
</dbReference>
<keyword evidence="4" id="KW-1185">Reference proteome</keyword>
<comment type="caution">
    <text evidence="3">The sequence shown here is derived from an EMBL/GenBank/DDBJ whole genome shotgun (WGS) entry which is preliminary data.</text>
</comment>
<dbReference type="InterPro" id="IPR027417">
    <property type="entry name" value="P-loop_NTPase"/>
</dbReference>